<dbReference type="AlphaFoldDB" id="A0A168KJF2"/>
<dbReference type="Proteomes" id="UP000077355">
    <property type="component" value="Unassembled WGS sequence"/>
</dbReference>
<evidence type="ECO:0000313" key="2">
    <source>
        <dbReference type="Proteomes" id="UP000077355"/>
    </source>
</evidence>
<reference evidence="1 2" key="1">
    <citation type="submission" date="2016-03" db="EMBL/GenBank/DDBJ databases">
        <title>Draft genome sequence of Paenibacillus antarcticus CECT 5836.</title>
        <authorList>
            <person name="Shin S.-K."/>
            <person name="Yi H."/>
        </authorList>
    </citation>
    <scope>NUCLEOTIDE SEQUENCE [LARGE SCALE GENOMIC DNA]</scope>
    <source>
        <strain evidence="1 2">CECT 5836</strain>
    </source>
</reference>
<keyword evidence="2" id="KW-1185">Reference proteome</keyword>
<organism evidence="1 2">
    <name type="scientific">Paenibacillus antarcticus</name>
    <dbReference type="NCBI Taxonomy" id="253703"/>
    <lineage>
        <taxon>Bacteria</taxon>
        <taxon>Bacillati</taxon>
        <taxon>Bacillota</taxon>
        <taxon>Bacilli</taxon>
        <taxon>Bacillales</taxon>
        <taxon>Paenibacillaceae</taxon>
        <taxon>Paenibacillus</taxon>
    </lineage>
</organism>
<comment type="caution">
    <text evidence="1">The sequence shown here is derived from an EMBL/GenBank/DDBJ whole genome shotgun (WGS) entry which is preliminary data.</text>
</comment>
<evidence type="ECO:0000313" key="1">
    <source>
        <dbReference type="EMBL" id="OAB42101.1"/>
    </source>
</evidence>
<proteinExistence type="predicted"/>
<protein>
    <submittedName>
        <fullName evidence="1">Uncharacterized protein</fullName>
    </submittedName>
</protein>
<accession>A0A168KJF2</accession>
<sequence length="92" mass="11249">MTNDDGSPKHDLLHDWGSFFHKSDYYIAIQFYTESTEQILKIISNTTWKSDLTYWKNQEKQYNMFFDFTWNIDSMKDSLNNMYVDLLDRRKK</sequence>
<dbReference type="EMBL" id="LVJI01000041">
    <property type="protein sequence ID" value="OAB42101.1"/>
    <property type="molecule type" value="Genomic_DNA"/>
</dbReference>
<gene>
    <name evidence="1" type="ORF">PBAT_20480</name>
</gene>
<name>A0A168KJF2_9BACL</name>